<reference evidence="2 3" key="1">
    <citation type="journal article" date="2016" name="Nat. Commun.">
        <title>Thousands of microbial genomes shed light on interconnected biogeochemical processes in an aquifer system.</title>
        <authorList>
            <person name="Anantharaman K."/>
            <person name="Brown C.T."/>
            <person name="Hug L.A."/>
            <person name="Sharon I."/>
            <person name="Castelle C.J."/>
            <person name="Probst A.J."/>
            <person name="Thomas B.C."/>
            <person name="Singh A."/>
            <person name="Wilkins M.J."/>
            <person name="Karaoz U."/>
            <person name="Brodie E.L."/>
            <person name="Williams K.H."/>
            <person name="Hubbard S.S."/>
            <person name="Banfield J.F."/>
        </authorList>
    </citation>
    <scope>NUCLEOTIDE SEQUENCE [LARGE SCALE GENOMIC DNA]</scope>
</reference>
<dbReference type="SUPFAM" id="SSF46785">
    <property type="entry name" value="Winged helix' DNA-binding domain"/>
    <property type="match status" value="1"/>
</dbReference>
<dbReference type="EMBL" id="MHLP01000002">
    <property type="protein sequence ID" value="OGZ13875.1"/>
    <property type="molecule type" value="Genomic_DNA"/>
</dbReference>
<feature type="domain" description="Transcription regulator TrmB N-terminal" evidence="1">
    <location>
        <begin position="6"/>
        <end position="74"/>
    </location>
</feature>
<dbReference type="InterPro" id="IPR051797">
    <property type="entry name" value="TrmB-like"/>
</dbReference>
<evidence type="ECO:0000313" key="2">
    <source>
        <dbReference type="EMBL" id="OGZ13875.1"/>
    </source>
</evidence>
<sequence length="247" mass="28150">MLEKYLEELGLSDKEASVYLALLQFESASPAQVAEKTKLNRSTVYVVLESLEKKGLASETDSGKKIHYQAAAPERLETYVEQQQLKLEEMGRRLKDIIPQIKSVGRESGERPVVKFLDGKDAALKNNLDFFESYDEKGTAYFFFNRDLIEEVFTPKELEAVQKIRPKKAIRGKSLYVSSQTTLPSNELTERKKIDGAQYPINCDMSIYEDRVQIVTLGKSVSTIYIKSKDVAETLRSLFRLAFENLK</sequence>
<dbReference type="PANTHER" id="PTHR34293:SF1">
    <property type="entry name" value="HTH-TYPE TRANSCRIPTIONAL REGULATOR TRMBL2"/>
    <property type="match status" value="1"/>
</dbReference>
<dbReference type="Gene3D" id="1.10.10.10">
    <property type="entry name" value="Winged helix-like DNA-binding domain superfamily/Winged helix DNA-binding domain"/>
    <property type="match status" value="1"/>
</dbReference>
<dbReference type="CDD" id="cd00090">
    <property type="entry name" value="HTH_ARSR"/>
    <property type="match status" value="1"/>
</dbReference>
<dbReference type="Proteomes" id="UP000178534">
    <property type="component" value="Unassembled WGS sequence"/>
</dbReference>
<dbReference type="InterPro" id="IPR002831">
    <property type="entry name" value="Tscrpt_reg_TrmB_N"/>
</dbReference>
<dbReference type="STRING" id="1798665.A2942_02970"/>
<dbReference type="InterPro" id="IPR036390">
    <property type="entry name" value="WH_DNA-bd_sf"/>
</dbReference>
<comment type="caution">
    <text evidence="2">The sequence shown here is derived from an EMBL/GenBank/DDBJ whole genome shotgun (WGS) entry which is preliminary data.</text>
</comment>
<dbReference type="Pfam" id="PF01978">
    <property type="entry name" value="TrmB"/>
    <property type="match status" value="1"/>
</dbReference>
<evidence type="ECO:0000259" key="1">
    <source>
        <dbReference type="Pfam" id="PF01978"/>
    </source>
</evidence>
<evidence type="ECO:0000313" key="3">
    <source>
        <dbReference type="Proteomes" id="UP000178534"/>
    </source>
</evidence>
<dbReference type="InterPro" id="IPR011991">
    <property type="entry name" value="ArsR-like_HTH"/>
</dbReference>
<dbReference type="PANTHER" id="PTHR34293">
    <property type="entry name" value="HTH-TYPE TRANSCRIPTIONAL REGULATOR TRMBL2"/>
    <property type="match status" value="1"/>
</dbReference>
<name>A0A1G2DJP1_9BACT</name>
<dbReference type="InterPro" id="IPR036388">
    <property type="entry name" value="WH-like_DNA-bd_sf"/>
</dbReference>
<dbReference type="AlphaFoldDB" id="A0A1G2DJP1"/>
<proteinExistence type="predicted"/>
<accession>A0A1G2DJP1</accession>
<gene>
    <name evidence="2" type="ORF">A2942_02970</name>
</gene>
<organism evidence="2 3">
    <name type="scientific">Candidatus Lloydbacteria bacterium RIFCSPLOWO2_01_FULL_50_20</name>
    <dbReference type="NCBI Taxonomy" id="1798665"/>
    <lineage>
        <taxon>Bacteria</taxon>
        <taxon>Candidatus Lloydiibacteriota</taxon>
    </lineage>
</organism>
<protein>
    <recommendedName>
        <fullName evidence="1">Transcription regulator TrmB N-terminal domain-containing protein</fullName>
    </recommendedName>
</protein>